<keyword evidence="2" id="KW-1133">Transmembrane helix</keyword>
<gene>
    <name evidence="3" type="ORF">M408DRAFT_134030</name>
</gene>
<organism evidence="3 4">
    <name type="scientific">Serendipita vermifera MAFF 305830</name>
    <dbReference type="NCBI Taxonomy" id="933852"/>
    <lineage>
        <taxon>Eukaryota</taxon>
        <taxon>Fungi</taxon>
        <taxon>Dikarya</taxon>
        <taxon>Basidiomycota</taxon>
        <taxon>Agaricomycotina</taxon>
        <taxon>Agaricomycetes</taxon>
        <taxon>Sebacinales</taxon>
        <taxon>Serendipitaceae</taxon>
        <taxon>Serendipita</taxon>
    </lineage>
</organism>
<name>A0A0C3AWD5_SERVB</name>
<evidence type="ECO:0000256" key="1">
    <source>
        <dbReference type="SAM" id="MobiDB-lite"/>
    </source>
</evidence>
<accession>A0A0C3AWD5</accession>
<proteinExistence type="predicted"/>
<reference evidence="3 4" key="1">
    <citation type="submission" date="2014-04" db="EMBL/GenBank/DDBJ databases">
        <authorList>
            <consortium name="DOE Joint Genome Institute"/>
            <person name="Kuo A."/>
            <person name="Zuccaro A."/>
            <person name="Kohler A."/>
            <person name="Nagy L.G."/>
            <person name="Floudas D."/>
            <person name="Copeland A."/>
            <person name="Barry K.W."/>
            <person name="Cichocki N."/>
            <person name="Veneault-Fourrey C."/>
            <person name="LaButti K."/>
            <person name="Lindquist E.A."/>
            <person name="Lipzen A."/>
            <person name="Lundell T."/>
            <person name="Morin E."/>
            <person name="Murat C."/>
            <person name="Sun H."/>
            <person name="Tunlid A."/>
            <person name="Henrissat B."/>
            <person name="Grigoriev I.V."/>
            <person name="Hibbett D.S."/>
            <person name="Martin F."/>
            <person name="Nordberg H.P."/>
            <person name="Cantor M.N."/>
            <person name="Hua S.X."/>
        </authorList>
    </citation>
    <scope>NUCLEOTIDE SEQUENCE [LARGE SCALE GENOMIC DNA]</scope>
    <source>
        <strain evidence="3 4">MAFF 305830</strain>
    </source>
</reference>
<dbReference type="AlphaFoldDB" id="A0A0C3AWD5"/>
<evidence type="ECO:0000313" key="3">
    <source>
        <dbReference type="EMBL" id="KIM28835.1"/>
    </source>
</evidence>
<dbReference type="Proteomes" id="UP000054097">
    <property type="component" value="Unassembled WGS sequence"/>
</dbReference>
<keyword evidence="2" id="KW-0812">Transmembrane</keyword>
<feature type="compositionally biased region" description="Polar residues" evidence="1">
    <location>
        <begin position="1"/>
        <end position="36"/>
    </location>
</feature>
<feature type="compositionally biased region" description="Polar residues" evidence="1">
    <location>
        <begin position="74"/>
        <end position="93"/>
    </location>
</feature>
<evidence type="ECO:0000256" key="2">
    <source>
        <dbReference type="SAM" id="Phobius"/>
    </source>
</evidence>
<dbReference type="EMBL" id="KN824291">
    <property type="protein sequence ID" value="KIM28835.1"/>
    <property type="molecule type" value="Genomic_DNA"/>
</dbReference>
<feature type="region of interest" description="Disordered" evidence="1">
    <location>
        <begin position="1"/>
        <end position="40"/>
    </location>
</feature>
<feature type="compositionally biased region" description="Low complexity" evidence="1">
    <location>
        <begin position="94"/>
        <end position="106"/>
    </location>
</feature>
<dbReference type="OrthoDB" id="10498108at2759"/>
<feature type="region of interest" description="Disordered" evidence="1">
    <location>
        <begin position="63"/>
        <end position="119"/>
    </location>
</feature>
<protein>
    <submittedName>
        <fullName evidence="3">Uncharacterized protein</fullName>
    </submittedName>
</protein>
<sequence length="276" mass="29310">MSSQTSFVSDSQTVVEVTNDPGASTIDSQSSESTAQSHHHHKYVYISPGSNCHSQDVYSENNAVTHEPAPPDATETTVDASTQDTESSSDTNEMVSSAQSQAVMAATGESSPIPASRTGLIRPTFTSTWTRPSDPVNTIQPGIAAASVFVLVGVVAIALVFVRRWRRNRTRRRARSVTRLLNWQYEKEAHAPAPASLMEKASRHGTLSDVEGGLFANNAGIGAHSDPILKPPIAAKIRPESVKGFGESPFPNASSSSGVVKFALPHAPAKPSPLRG</sequence>
<keyword evidence="2" id="KW-0472">Membrane</keyword>
<feature type="transmembrane region" description="Helical" evidence="2">
    <location>
        <begin position="142"/>
        <end position="162"/>
    </location>
</feature>
<evidence type="ECO:0000313" key="4">
    <source>
        <dbReference type="Proteomes" id="UP000054097"/>
    </source>
</evidence>
<reference evidence="4" key="2">
    <citation type="submission" date="2015-01" db="EMBL/GenBank/DDBJ databases">
        <title>Evolutionary Origins and Diversification of the Mycorrhizal Mutualists.</title>
        <authorList>
            <consortium name="DOE Joint Genome Institute"/>
            <consortium name="Mycorrhizal Genomics Consortium"/>
            <person name="Kohler A."/>
            <person name="Kuo A."/>
            <person name="Nagy L.G."/>
            <person name="Floudas D."/>
            <person name="Copeland A."/>
            <person name="Barry K.W."/>
            <person name="Cichocki N."/>
            <person name="Veneault-Fourrey C."/>
            <person name="LaButti K."/>
            <person name="Lindquist E.A."/>
            <person name="Lipzen A."/>
            <person name="Lundell T."/>
            <person name="Morin E."/>
            <person name="Murat C."/>
            <person name="Riley R."/>
            <person name="Ohm R."/>
            <person name="Sun H."/>
            <person name="Tunlid A."/>
            <person name="Henrissat B."/>
            <person name="Grigoriev I.V."/>
            <person name="Hibbett D.S."/>
            <person name="Martin F."/>
        </authorList>
    </citation>
    <scope>NUCLEOTIDE SEQUENCE [LARGE SCALE GENOMIC DNA]</scope>
    <source>
        <strain evidence="4">MAFF 305830</strain>
    </source>
</reference>
<keyword evidence="4" id="KW-1185">Reference proteome</keyword>
<dbReference type="HOGENOM" id="CLU_1008892_0_0_1"/>